<dbReference type="EMBL" id="FNKD01000004">
    <property type="protein sequence ID" value="SDR02237.1"/>
    <property type="molecule type" value="Genomic_DNA"/>
</dbReference>
<dbReference type="Gene3D" id="3.30.750.24">
    <property type="entry name" value="STAS domain"/>
    <property type="match status" value="1"/>
</dbReference>
<dbReference type="SUPFAM" id="SSF52091">
    <property type="entry name" value="SpoIIaa-like"/>
    <property type="match status" value="1"/>
</dbReference>
<dbReference type="AlphaFoldDB" id="A0A1H1FMW4"/>
<dbReference type="STRING" id="553311.SAMN05216231_3305"/>
<dbReference type="RefSeq" id="WP_092494050.1">
    <property type="nucleotide sequence ID" value="NZ_FNKD01000004.1"/>
</dbReference>
<dbReference type="PROSITE" id="PS50801">
    <property type="entry name" value="STAS"/>
    <property type="match status" value="1"/>
</dbReference>
<protein>
    <submittedName>
        <fullName evidence="3">RsbT co-antagonist protein RsbR</fullName>
    </submittedName>
</protein>
<feature type="domain" description="STAS" evidence="2">
    <location>
        <begin position="154"/>
        <end position="265"/>
    </location>
</feature>
<accession>A0A1H1FMW4</accession>
<dbReference type="Proteomes" id="UP000199444">
    <property type="component" value="Unassembled WGS sequence"/>
</dbReference>
<dbReference type="PANTHER" id="PTHR33745">
    <property type="entry name" value="RSBT ANTAGONIST PROTEIN RSBS-RELATED"/>
    <property type="match status" value="1"/>
</dbReference>
<evidence type="ECO:0000313" key="4">
    <source>
        <dbReference type="Proteomes" id="UP000199444"/>
    </source>
</evidence>
<evidence type="ECO:0000256" key="1">
    <source>
        <dbReference type="ARBA" id="ARBA00022553"/>
    </source>
</evidence>
<dbReference type="PANTHER" id="PTHR33745:SF3">
    <property type="entry name" value="RSBT CO-ANTAGONIST PROTEIN RSBRC"/>
    <property type="match status" value="1"/>
</dbReference>
<dbReference type="CDD" id="cd07041">
    <property type="entry name" value="STAS_RsbR_RsbS_like"/>
    <property type="match status" value="1"/>
</dbReference>
<evidence type="ECO:0000313" key="3">
    <source>
        <dbReference type="EMBL" id="SDR02237.1"/>
    </source>
</evidence>
<dbReference type="Pfam" id="PF01740">
    <property type="entry name" value="STAS"/>
    <property type="match status" value="1"/>
</dbReference>
<name>A0A1H1FMW4_9BACI</name>
<gene>
    <name evidence="3" type="ORF">SAMN05216231_3305</name>
</gene>
<sequence length="274" mass="30729">MAEDSIQQEVRFIGMKIDELKYDIAKKMARDGNVDEQAMNVRLEFLQMVVDAFKSQEDVMDQVTTYGRKTGELAIKYGAKMEESLKATSHMRATIWNSIKGILLDKDFSLETAFEVADIVNPLLDQAVYAFSTAYIESYRERIEKAHEDFMKLSAPVVPLIDSVAVLPIIGGVSTERAEQLMNKALSESNKMDLSHLFIDLSGVPLVDTTVAYNIYKIFQSLEMVGVETVIAGIRPEVAHTMVSLGIDFRKIETYSSLQQALSRHKVFSAVKKA</sequence>
<dbReference type="InterPro" id="IPR002645">
    <property type="entry name" value="STAS_dom"/>
</dbReference>
<dbReference type="InterPro" id="IPR051932">
    <property type="entry name" value="Bact_StressResp_Reg"/>
</dbReference>
<reference evidence="3 4" key="1">
    <citation type="submission" date="2016-10" db="EMBL/GenBank/DDBJ databases">
        <authorList>
            <person name="de Groot N.N."/>
        </authorList>
    </citation>
    <scope>NUCLEOTIDE SEQUENCE [LARGE SCALE GENOMIC DNA]</scope>
    <source>
        <strain evidence="3 4">CGMCC 1.10449</strain>
    </source>
</reference>
<evidence type="ECO:0000259" key="2">
    <source>
        <dbReference type="PROSITE" id="PS50801"/>
    </source>
</evidence>
<keyword evidence="1" id="KW-0597">Phosphoprotein</keyword>
<keyword evidence="4" id="KW-1185">Reference proteome</keyword>
<dbReference type="InterPro" id="IPR036513">
    <property type="entry name" value="STAS_dom_sf"/>
</dbReference>
<organism evidence="3 4">
    <name type="scientific">Virgibacillus salinus</name>
    <dbReference type="NCBI Taxonomy" id="553311"/>
    <lineage>
        <taxon>Bacteria</taxon>
        <taxon>Bacillati</taxon>
        <taxon>Bacillota</taxon>
        <taxon>Bacilli</taxon>
        <taxon>Bacillales</taxon>
        <taxon>Bacillaceae</taxon>
        <taxon>Virgibacillus</taxon>
    </lineage>
</organism>
<proteinExistence type="predicted"/>